<gene>
    <name evidence="2" type="ORF">AFUS01_LOCUS5416</name>
</gene>
<accession>A0A8J2NRN1</accession>
<dbReference type="AlphaFoldDB" id="A0A8J2NRN1"/>
<keyword evidence="3" id="KW-1185">Reference proteome</keyword>
<sequence>MLGLFLISFYIYSAQALTVQDIISQPRARIYLQSEFTSQNDFIDYAHNPKDICLSVRARRSLPKNRIESIETYGTCVRIFRLPLCLGESLAIYPGSPDPSNSKIFKDFGSIGPCFENEFENAYVEYNGNKTIVLKEAAFGSTPDLIEFGGLRYRKNSTKVACGTSAYSQGYKDRLEFVTARINKLGVVSRVELTKLKITDAVQRFYDSLEKLRGDVLGWALPLEFKGSSEASYNVFPQARSAKEKWAIIITEVLKEKLNVLLQVNFIYPHKFSTRPSAFVYRFYNQGLFKYGVVSNAPETTILPFQDLSTLQYLKDTLRSPRVELTVRSNFTGDSTEDYNFSQSKCKNRYVSSDDEAISVKTFGTCVRLFEDSHCKGWSLAIYPGSANLGDSNVRLSSNFPPEQAEVRQLNSKLNWVFSLGPCFENEFDHAKIRSGPKGKVIVKDPALTKTFASIPDVLDAKGDENKDSAFVLPCPIQEVSLGHNGRVEYLKATLSDITSRTRGRSTVPERLRIFYETLEKDPDDILSYIIPSESNARDETFNILPLSIGASERWKGLLTKWRSQQDRSGKHAVVVVTMSYLDAFSTRPVSMVYTIFHDSITVDYGLKRFKLKFSQYCDKK</sequence>
<evidence type="ECO:0000313" key="3">
    <source>
        <dbReference type="Proteomes" id="UP000708208"/>
    </source>
</evidence>
<organism evidence="2 3">
    <name type="scientific">Allacma fusca</name>
    <dbReference type="NCBI Taxonomy" id="39272"/>
    <lineage>
        <taxon>Eukaryota</taxon>
        <taxon>Metazoa</taxon>
        <taxon>Ecdysozoa</taxon>
        <taxon>Arthropoda</taxon>
        <taxon>Hexapoda</taxon>
        <taxon>Collembola</taxon>
        <taxon>Symphypleona</taxon>
        <taxon>Sminthuridae</taxon>
        <taxon>Allacma</taxon>
    </lineage>
</organism>
<protein>
    <submittedName>
        <fullName evidence="2">Uncharacterized protein</fullName>
    </submittedName>
</protein>
<keyword evidence="1" id="KW-0732">Signal</keyword>
<dbReference type="EMBL" id="CAJVCH010034569">
    <property type="protein sequence ID" value="CAG7715368.1"/>
    <property type="molecule type" value="Genomic_DNA"/>
</dbReference>
<feature type="signal peptide" evidence="1">
    <location>
        <begin position="1"/>
        <end position="16"/>
    </location>
</feature>
<dbReference type="Proteomes" id="UP000708208">
    <property type="component" value="Unassembled WGS sequence"/>
</dbReference>
<feature type="chain" id="PRO_5035318740" evidence="1">
    <location>
        <begin position="17"/>
        <end position="621"/>
    </location>
</feature>
<evidence type="ECO:0000313" key="2">
    <source>
        <dbReference type="EMBL" id="CAG7715368.1"/>
    </source>
</evidence>
<comment type="caution">
    <text evidence="2">The sequence shown here is derived from an EMBL/GenBank/DDBJ whole genome shotgun (WGS) entry which is preliminary data.</text>
</comment>
<evidence type="ECO:0000256" key="1">
    <source>
        <dbReference type="SAM" id="SignalP"/>
    </source>
</evidence>
<name>A0A8J2NRN1_9HEXA</name>
<reference evidence="2" key="1">
    <citation type="submission" date="2021-06" db="EMBL/GenBank/DDBJ databases">
        <authorList>
            <person name="Hodson N. C."/>
            <person name="Mongue J. A."/>
            <person name="Jaron S. K."/>
        </authorList>
    </citation>
    <scope>NUCLEOTIDE SEQUENCE</scope>
</reference>
<proteinExistence type="predicted"/>